<gene>
    <name evidence="1" type="ORF">METZ01_LOCUS231708</name>
</gene>
<proteinExistence type="predicted"/>
<sequence length="296" mass="33114">MAAVLELGQRRELFVDDLLIDRLDGTRQQLHAPELRGYVLNVQPPHENACTACYNLIGDGDGGLFLYYRGFYPIGVNYADHHEQQTCNVLLSYDGVHFHRPSLGLFEGASDDAPGVAQNTIWQGYEAHNFCAFVDENPAIDPAARFKAVGGGGHDRLFGFQSDDGLRWDRVQEDPLQIKGAFDSVNVPMWDGHVGCYRLFSRYFEEIDGQRIRAIQSCTSEDFINWSEPVPHQYADGVPLEQFYTNATVACPGAEHILLSFPMRFLPNRTLDTEGMDYPGEGLSDAVFMSSHDGVQ</sequence>
<name>A0A382GVF2_9ZZZZ</name>
<dbReference type="SUPFAM" id="SSF75005">
    <property type="entry name" value="Arabinanase/levansucrase/invertase"/>
    <property type="match status" value="1"/>
</dbReference>
<evidence type="ECO:0008006" key="2">
    <source>
        <dbReference type="Google" id="ProtNLM"/>
    </source>
</evidence>
<dbReference type="InterPro" id="IPR023296">
    <property type="entry name" value="Glyco_hydro_beta-prop_sf"/>
</dbReference>
<evidence type="ECO:0000313" key="1">
    <source>
        <dbReference type="EMBL" id="SVB78854.1"/>
    </source>
</evidence>
<accession>A0A382GVF2</accession>
<feature type="non-terminal residue" evidence="1">
    <location>
        <position position="296"/>
    </location>
</feature>
<dbReference type="AlphaFoldDB" id="A0A382GVF2"/>
<protein>
    <recommendedName>
        <fullName evidence="2">Glycosyl hydrolase family 32 N-terminal domain-containing protein</fullName>
    </recommendedName>
</protein>
<reference evidence="1" key="1">
    <citation type="submission" date="2018-05" db="EMBL/GenBank/DDBJ databases">
        <authorList>
            <person name="Lanie J.A."/>
            <person name="Ng W.-L."/>
            <person name="Kazmierczak K.M."/>
            <person name="Andrzejewski T.M."/>
            <person name="Davidsen T.M."/>
            <person name="Wayne K.J."/>
            <person name="Tettelin H."/>
            <person name="Glass J.I."/>
            <person name="Rusch D."/>
            <person name="Podicherti R."/>
            <person name="Tsui H.-C.T."/>
            <person name="Winkler M.E."/>
        </authorList>
    </citation>
    <scope>NUCLEOTIDE SEQUENCE</scope>
</reference>
<organism evidence="1">
    <name type="scientific">marine metagenome</name>
    <dbReference type="NCBI Taxonomy" id="408172"/>
    <lineage>
        <taxon>unclassified sequences</taxon>
        <taxon>metagenomes</taxon>
        <taxon>ecological metagenomes</taxon>
    </lineage>
</organism>
<dbReference type="EMBL" id="UINC01057563">
    <property type="protein sequence ID" value="SVB78854.1"/>
    <property type="molecule type" value="Genomic_DNA"/>
</dbReference>